<feature type="transmembrane region" description="Helical" evidence="5">
    <location>
        <begin position="12"/>
        <end position="32"/>
    </location>
</feature>
<feature type="transmembrane region" description="Helical" evidence="5">
    <location>
        <begin position="103"/>
        <end position="126"/>
    </location>
</feature>
<dbReference type="InterPro" id="IPR036259">
    <property type="entry name" value="MFS_trans_sf"/>
</dbReference>
<dbReference type="Pfam" id="PF00083">
    <property type="entry name" value="Sugar_tr"/>
    <property type="match status" value="1"/>
</dbReference>
<dbReference type="Gene3D" id="1.20.1250.20">
    <property type="entry name" value="MFS general substrate transporter like domains"/>
    <property type="match status" value="1"/>
</dbReference>
<evidence type="ECO:0000313" key="6">
    <source>
        <dbReference type="EMBL" id="ADV84827.1"/>
    </source>
</evidence>
<evidence type="ECO:0000256" key="2">
    <source>
        <dbReference type="ARBA" id="ARBA00022692"/>
    </source>
</evidence>
<dbReference type="RefSeq" id="WP_013570557.1">
    <property type="nucleotide sequence ID" value="NC_014963.1"/>
</dbReference>
<evidence type="ECO:0000256" key="1">
    <source>
        <dbReference type="ARBA" id="ARBA00004370"/>
    </source>
</evidence>
<evidence type="ECO:0000256" key="4">
    <source>
        <dbReference type="ARBA" id="ARBA00023136"/>
    </source>
</evidence>
<feature type="transmembrane region" description="Helical" evidence="5">
    <location>
        <begin position="216"/>
        <end position="238"/>
    </location>
</feature>
<dbReference type="eggNOG" id="COG2814">
    <property type="taxonomic scope" value="Bacteria"/>
</dbReference>
<evidence type="ECO:0000256" key="5">
    <source>
        <dbReference type="SAM" id="Phobius"/>
    </source>
</evidence>
<dbReference type="STRING" id="401053.AciPR4_4079"/>
<dbReference type="GO" id="GO:0022857">
    <property type="term" value="F:transmembrane transporter activity"/>
    <property type="evidence" value="ECO:0007669"/>
    <property type="project" value="InterPro"/>
</dbReference>
<sequence>MTREFKAWMVGVAYLPFGLFNGFVAAALPLLLTQRGMALDRVAGITFIVLLPSFLSFLLTPLVDCGLARRVWAWVLACVAALCLACAVLGLDAAVASPHGRALLTAVLTLGYLSVQMYGSTIGGMVPNLVDETRLAAAGMWLNIAYLGGMAGGTLMVVAVTRLPRVGAAGVGSLEMLLPPCILLLARHEERVPRRVAEAMRTVLSDLWTVIRQPRYALGFLIFLAPAATFVATNYFGGMGADFGALPGRTAWITGVGVAILSSVGAVLGGWLSARYDRRWLFVGAGVLSSIATLGMAFGPRLWWVFFAGVSLYALLAGVNYVAASALAFQLIGRDNPLSATLYAILMAACNVAIEIMVLSDGRAYRVAGAHGLLLTEGAVSICVGVSVLALVSFVDRRSKAC</sequence>
<evidence type="ECO:0000313" key="7">
    <source>
        <dbReference type="Proteomes" id="UP000006844"/>
    </source>
</evidence>
<feature type="transmembrane region" description="Helical" evidence="5">
    <location>
        <begin position="280"/>
        <end position="298"/>
    </location>
</feature>
<proteinExistence type="predicted"/>
<feature type="transmembrane region" description="Helical" evidence="5">
    <location>
        <begin position="71"/>
        <end position="91"/>
    </location>
</feature>
<reference evidence="6 7" key="1">
    <citation type="journal article" date="2012" name="Stand. Genomic Sci.">
        <title>Complete genome sequence of Terriglobus saanensis type strain SP1PR4(T), an Acidobacteria from tundra soil.</title>
        <authorList>
            <person name="Rawat S.R."/>
            <person name="Mannisto M.K."/>
            <person name="Starovoytov V."/>
            <person name="Goodwin L."/>
            <person name="Nolan M."/>
            <person name="Hauser L."/>
            <person name="Land M."/>
            <person name="Davenport K.W."/>
            <person name="Woyke T."/>
            <person name="Haggblom M.M."/>
        </authorList>
    </citation>
    <scope>NUCLEOTIDE SEQUENCE</scope>
    <source>
        <strain evidence="7">ATCC BAA-1853 / DSM 23119 / SP1PR4</strain>
    </source>
</reference>
<dbReference type="AlphaFoldDB" id="E8V4K3"/>
<protein>
    <submittedName>
        <fullName evidence="6">Major facilitator superfamily MFS_1</fullName>
    </submittedName>
</protein>
<evidence type="ECO:0000256" key="3">
    <source>
        <dbReference type="ARBA" id="ARBA00022989"/>
    </source>
</evidence>
<comment type="subcellular location">
    <subcellularLocation>
        <location evidence="1">Membrane</location>
    </subcellularLocation>
</comment>
<dbReference type="Proteomes" id="UP000006844">
    <property type="component" value="Chromosome"/>
</dbReference>
<keyword evidence="7" id="KW-1185">Reference proteome</keyword>
<feature type="transmembrane region" description="Helical" evidence="5">
    <location>
        <begin position="372"/>
        <end position="395"/>
    </location>
</feature>
<gene>
    <name evidence="6" type="ordered locus">AciPR4_4079</name>
</gene>
<feature type="transmembrane region" description="Helical" evidence="5">
    <location>
        <begin position="304"/>
        <end position="329"/>
    </location>
</feature>
<feature type="transmembrane region" description="Helical" evidence="5">
    <location>
        <begin position="250"/>
        <end position="273"/>
    </location>
</feature>
<feature type="transmembrane region" description="Helical" evidence="5">
    <location>
        <begin position="138"/>
        <end position="160"/>
    </location>
</feature>
<dbReference type="KEGG" id="tsa:AciPR4_4079"/>
<dbReference type="InterPro" id="IPR005828">
    <property type="entry name" value="MFS_sugar_transport-like"/>
</dbReference>
<name>E8V4K3_TERSS</name>
<dbReference type="SUPFAM" id="SSF103473">
    <property type="entry name" value="MFS general substrate transporter"/>
    <property type="match status" value="1"/>
</dbReference>
<dbReference type="EMBL" id="CP002467">
    <property type="protein sequence ID" value="ADV84827.1"/>
    <property type="molecule type" value="Genomic_DNA"/>
</dbReference>
<keyword evidence="4 5" id="KW-0472">Membrane</keyword>
<feature type="transmembrane region" description="Helical" evidence="5">
    <location>
        <begin position="38"/>
        <end position="59"/>
    </location>
</feature>
<accession>E8V4K3</accession>
<feature type="transmembrane region" description="Helical" evidence="5">
    <location>
        <begin position="341"/>
        <end position="360"/>
    </location>
</feature>
<organism evidence="6 7">
    <name type="scientific">Terriglobus saanensis (strain ATCC BAA-1853 / DSM 23119 / SP1PR4)</name>
    <dbReference type="NCBI Taxonomy" id="401053"/>
    <lineage>
        <taxon>Bacteria</taxon>
        <taxon>Pseudomonadati</taxon>
        <taxon>Acidobacteriota</taxon>
        <taxon>Terriglobia</taxon>
        <taxon>Terriglobales</taxon>
        <taxon>Acidobacteriaceae</taxon>
        <taxon>Terriglobus</taxon>
    </lineage>
</organism>
<keyword evidence="2 5" id="KW-0812">Transmembrane</keyword>
<dbReference type="GO" id="GO:0016020">
    <property type="term" value="C:membrane"/>
    <property type="evidence" value="ECO:0007669"/>
    <property type="project" value="UniProtKB-SubCell"/>
</dbReference>
<dbReference type="HOGENOM" id="CLU_685000_0_0_0"/>
<keyword evidence="3 5" id="KW-1133">Transmembrane helix</keyword>
<dbReference type="OrthoDB" id="7494838at2"/>